<dbReference type="AlphaFoldDB" id="A0A2S9J4S8"/>
<dbReference type="InterPro" id="IPR023393">
    <property type="entry name" value="START-like_dom_sf"/>
</dbReference>
<gene>
    <name evidence="1" type="ORF">C5745_07530</name>
</gene>
<dbReference type="Proteomes" id="UP000239711">
    <property type="component" value="Unassembled WGS sequence"/>
</dbReference>
<evidence type="ECO:0000313" key="2">
    <source>
        <dbReference type="Proteomes" id="UP000239711"/>
    </source>
</evidence>
<proteinExistence type="predicted"/>
<organism evidence="1 2">
    <name type="scientific">Sphingobacterium haloxyli</name>
    <dbReference type="NCBI Taxonomy" id="2100533"/>
    <lineage>
        <taxon>Bacteria</taxon>
        <taxon>Pseudomonadati</taxon>
        <taxon>Bacteroidota</taxon>
        <taxon>Sphingobacteriia</taxon>
        <taxon>Sphingobacteriales</taxon>
        <taxon>Sphingobacteriaceae</taxon>
        <taxon>Sphingobacterium</taxon>
    </lineage>
</organism>
<dbReference type="SUPFAM" id="SSF55961">
    <property type="entry name" value="Bet v1-like"/>
    <property type="match status" value="1"/>
</dbReference>
<evidence type="ECO:0000313" key="1">
    <source>
        <dbReference type="EMBL" id="PRD47760.1"/>
    </source>
</evidence>
<name>A0A2S9J4S8_9SPHI</name>
<sequence length="141" mass="16262">MDKHSITSYSVKHISISINKPADEVYRYASNPENWPAWTDFIQSIVKENSTWFAVSDLGRIKVEFVPDNNFGIIDHWVTLTDGTTVYNPMRVIENGQGSEFVFTLFRMPYMTEEAFEQDATAVMNDLKTLKKILEKNSRTT</sequence>
<dbReference type="Gene3D" id="3.30.530.20">
    <property type="match status" value="1"/>
</dbReference>
<dbReference type="OrthoDB" id="880456at2"/>
<reference evidence="1 2" key="1">
    <citation type="submission" date="2018-02" db="EMBL/GenBank/DDBJ databases">
        <title>The draft genome of Sphingobacterium sp. 5JN-11.</title>
        <authorList>
            <person name="Liu L."/>
            <person name="Li L."/>
            <person name="Liang L."/>
            <person name="Zhang X."/>
            <person name="Wang T."/>
        </authorList>
    </citation>
    <scope>NUCLEOTIDE SEQUENCE [LARGE SCALE GENOMIC DNA]</scope>
    <source>
        <strain evidence="1 2">5JN-11</strain>
    </source>
</reference>
<dbReference type="EMBL" id="PVBQ01000005">
    <property type="protein sequence ID" value="PRD47760.1"/>
    <property type="molecule type" value="Genomic_DNA"/>
</dbReference>
<accession>A0A2S9J4S8</accession>
<keyword evidence="2" id="KW-1185">Reference proteome</keyword>
<dbReference type="RefSeq" id="WP_105716387.1">
    <property type="nucleotide sequence ID" value="NZ_PVBQ01000005.1"/>
</dbReference>
<protein>
    <submittedName>
        <fullName evidence="1">Polyketide cyclase</fullName>
    </submittedName>
</protein>
<comment type="caution">
    <text evidence="1">The sequence shown here is derived from an EMBL/GenBank/DDBJ whole genome shotgun (WGS) entry which is preliminary data.</text>
</comment>